<dbReference type="Gene3D" id="2.30.110.10">
    <property type="entry name" value="Electron Transport, Fmn-binding Protein, Chain A"/>
    <property type="match status" value="1"/>
</dbReference>
<evidence type="ECO:0000313" key="2">
    <source>
        <dbReference type="EMBL" id="MBB6324930.1"/>
    </source>
</evidence>
<comment type="caution">
    <text evidence="2">The sequence shown here is derived from an EMBL/GenBank/DDBJ whole genome shotgun (WGS) entry which is preliminary data.</text>
</comment>
<dbReference type="InterPro" id="IPR038725">
    <property type="entry name" value="YdaG_split_barrel_FMN-bd"/>
</dbReference>
<protein>
    <submittedName>
        <fullName evidence="2">General stress protein 26</fullName>
    </submittedName>
</protein>
<dbReference type="RefSeq" id="WP_184492877.1">
    <property type="nucleotide sequence ID" value="NZ_JACIJO010000001.1"/>
</dbReference>
<accession>A0A841MC94</accession>
<dbReference type="SUPFAM" id="SSF50475">
    <property type="entry name" value="FMN-binding split barrel"/>
    <property type="match status" value="1"/>
</dbReference>
<dbReference type="Pfam" id="PF16242">
    <property type="entry name" value="Pyrid_ox_like"/>
    <property type="match status" value="1"/>
</dbReference>
<feature type="domain" description="General stress protein FMN-binding split barrel" evidence="1">
    <location>
        <begin position="21"/>
        <end position="169"/>
    </location>
</feature>
<proteinExistence type="predicted"/>
<dbReference type="PANTHER" id="PTHR34818:SF1">
    <property type="entry name" value="PROTEIN BLI-3"/>
    <property type="match status" value="1"/>
</dbReference>
<evidence type="ECO:0000259" key="1">
    <source>
        <dbReference type="Pfam" id="PF16242"/>
    </source>
</evidence>
<dbReference type="InterPro" id="IPR012349">
    <property type="entry name" value="Split_barrel_FMN-bd"/>
</dbReference>
<dbReference type="EMBL" id="JACIJO010000001">
    <property type="protein sequence ID" value="MBB6324930.1"/>
    <property type="molecule type" value="Genomic_DNA"/>
</dbReference>
<dbReference type="Proteomes" id="UP000588604">
    <property type="component" value="Unassembled WGS sequence"/>
</dbReference>
<name>A0A841MC94_9BACT</name>
<dbReference type="InterPro" id="IPR052917">
    <property type="entry name" value="Stress-Dev_Protein"/>
</dbReference>
<keyword evidence="3" id="KW-1185">Reference proteome</keyword>
<reference evidence="2 3" key="1">
    <citation type="submission" date="2020-08" db="EMBL/GenBank/DDBJ databases">
        <title>Genomic Encyclopedia of Type Strains, Phase IV (KMG-IV): sequencing the most valuable type-strain genomes for metagenomic binning, comparative biology and taxonomic classification.</title>
        <authorList>
            <person name="Goeker M."/>
        </authorList>
    </citation>
    <scope>NUCLEOTIDE SEQUENCE [LARGE SCALE GENOMIC DNA]</scope>
    <source>
        <strain evidence="2 3">DSM 102044</strain>
    </source>
</reference>
<sequence length="178" mass="19930">METINKESRSSNVENLKGKAAVSKIRDMVDSSSLCFFQTEVSFDENQSARPMSVQKTDDDGTLWFLSAIDSAKNAEINSNPRARLFFQKPSSMEFLELQGKSEISQDKEMIYELWDSLAKNWFPQGKDDPRISVIKFIPQAGHYWDTKHGAGLAGAKMLFGIITGQKVDVGVEGELKV</sequence>
<evidence type="ECO:0000313" key="3">
    <source>
        <dbReference type="Proteomes" id="UP000588604"/>
    </source>
</evidence>
<dbReference type="PANTHER" id="PTHR34818">
    <property type="entry name" value="PROTEIN BLI-3"/>
    <property type="match status" value="1"/>
</dbReference>
<organism evidence="2 3">
    <name type="scientific">Algoriphagus iocasae</name>
    <dbReference type="NCBI Taxonomy" id="1836499"/>
    <lineage>
        <taxon>Bacteria</taxon>
        <taxon>Pseudomonadati</taxon>
        <taxon>Bacteroidota</taxon>
        <taxon>Cytophagia</taxon>
        <taxon>Cytophagales</taxon>
        <taxon>Cyclobacteriaceae</taxon>
        <taxon>Algoriphagus</taxon>
    </lineage>
</organism>
<gene>
    <name evidence="2" type="ORF">FHS59_000545</name>
</gene>
<dbReference type="AlphaFoldDB" id="A0A841MC94"/>